<evidence type="ECO:0000313" key="2">
    <source>
        <dbReference type="Proteomes" id="UP000499080"/>
    </source>
</evidence>
<evidence type="ECO:0008006" key="3">
    <source>
        <dbReference type="Google" id="ProtNLM"/>
    </source>
</evidence>
<proteinExistence type="predicted"/>
<dbReference type="OrthoDB" id="5854875at2759"/>
<organism evidence="1 2">
    <name type="scientific">Araneus ventricosus</name>
    <name type="common">Orbweaver spider</name>
    <name type="synonym">Epeira ventricosa</name>
    <dbReference type="NCBI Taxonomy" id="182803"/>
    <lineage>
        <taxon>Eukaryota</taxon>
        <taxon>Metazoa</taxon>
        <taxon>Ecdysozoa</taxon>
        <taxon>Arthropoda</taxon>
        <taxon>Chelicerata</taxon>
        <taxon>Arachnida</taxon>
        <taxon>Araneae</taxon>
        <taxon>Araneomorphae</taxon>
        <taxon>Entelegynae</taxon>
        <taxon>Araneoidea</taxon>
        <taxon>Araneidae</taxon>
        <taxon>Araneus</taxon>
    </lineage>
</organism>
<dbReference type="SUPFAM" id="SSF57277">
    <property type="entry name" value="Granulin repeat"/>
    <property type="match status" value="1"/>
</dbReference>
<keyword evidence="2" id="KW-1185">Reference proteome</keyword>
<dbReference type="InterPro" id="IPR037277">
    <property type="entry name" value="Granulin_sf"/>
</dbReference>
<dbReference type="Proteomes" id="UP000499080">
    <property type="component" value="Unassembled WGS sequence"/>
</dbReference>
<reference evidence="1 2" key="1">
    <citation type="journal article" date="2019" name="Sci. Rep.">
        <title>Orb-weaving spider Araneus ventricosus genome elucidates the spidroin gene catalogue.</title>
        <authorList>
            <person name="Kono N."/>
            <person name="Nakamura H."/>
            <person name="Ohtoshi R."/>
            <person name="Moran D.A.P."/>
            <person name="Shinohara A."/>
            <person name="Yoshida Y."/>
            <person name="Fujiwara M."/>
            <person name="Mori M."/>
            <person name="Tomita M."/>
            <person name="Arakawa K."/>
        </authorList>
    </citation>
    <scope>NUCLEOTIDE SEQUENCE [LARGE SCALE GENOMIC DNA]</scope>
</reference>
<name>A0A4Y2C633_ARAVE</name>
<gene>
    <name evidence="1" type="ORF">AVEN_162844_1</name>
</gene>
<dbReference type="EMBL" id="BGPR01000151">
    <property type="protein sequence ID" value="GBL99842.1"/>
    <property type="molecule type" value="Genomic_DNA"/>
</dbReference>
<dbReference type="Gene3D" id="2.10.25.160">
    <property type="entry name" value="Granulin"/>
    <property type="match status" value="1"/>
</dbReference>
<evidence type="ECO:0000313" key="1">
    <source>
        <dbReference type="EMBL" id="GBL99842.1"/>
    </source>
</evidence>
<comment type="caution">
    <text evidence="1">The sequence shown here is derived from an EMBL/GenBank/DDBJ whole genome shotgun (WGS) entry which is preliminary data.</text>
</comment>
<sequence>MHCDVPRYCNQGPSEITSLRQIRRKDPQQLKMESSVICPGGQYQCPDRNTCCKLPNRGYSCCPLVRASCEVMFTLLSGTYSRSNFRYCNKVLETSHLFVRSQKNISQQSKC</sequence>
<protein>
    <recommendedName>
        <fullName evidence="3">Granulins domain-containing protein</fullName>
    </recommendedName>
</protein>
<accession>A0A4Y2C633</accession>
<dbReference type="AlphaFoldDB" id="A0A4Y2C633"/>